<dbReference type="AlphaFoldDB" id="A0A226X647"/>
<comment type="caution">
    <text evidence="1">The sequence shown here is derived from an EMBL/GenBank/DDBJ whole genome shotgun (WGS) entry which is preliminary data.</text>
</comment>
<gene>
    <name evidence="1" type="ORF">BSU04_09610</name>
</gene>
<accession>A0A226X647</accession>
<dbReference type="EMBL" id="MTHB01000049">
    <property type="protein sequence ID" value="OXC78901.1"/>
    <property type="molecule type" value="Genomic_DNA"/>
</dbReference>
<sequence>MVAPGTGRANIRILRVACNASASTHIMLDRADPALARSIA</sequence>
<name>A0A226X647_CABSO</name>
<protein>
    <submittedName>
        <fullName evidence="1">Uncharacterized protein</fullName>
    </submittedName>
</protein>
<organism evidence="1 2">
    <name type="scientific">Caballeronia sordidicola</name>
    <name type="common">Burkholderia sordidicola</name>
    <dbReference type="NCBI Taxonomy" id="196367"/>
    <lineage>
        <taxon>Bacteria</taxon>
        <taxon>Pseudomonadati</taxon>
        <taxon>Pseudomonadota</taxon>
        <taxon>Betaproteobacteria</taxon>
        <taxon>Burkholderiales</taxon>
        <taxon>Burkholderiaceae</taxon>
        <taxon>Caballeronia</taxon>
    </lineage>
</organism>
<evidence type="ECO:0000313" key="1">
    <source>
        <dbReference type="EMBL" id="OXC78901.1"/>
    </source>
</evidence>
<dbReference type="Proteomes" id="UP000214720">
    <property type="component" value="Unassembled WGS sequence"/>
</dbReference>
<proteinExistence type="predicted"/>
<reference evidence="2" key="1">
    <citation type="submission" date="2017-01" db="EMBL/GenBank/DDBJ databases">
        <title>Genome Analysis of Deinococcus marmoris KOPRI26562.</title>
        <authorList>
            <person name="Kim J.H."/>
            <person name="Oh H.-M."/>
        </authorList>
    </citation>
    <scope>NUCLEOTIDE SEQUENCE [LARGE SCALE GENOMIC DNA]</scope>
    <source>
        <strain evidence="2">PAMC 26633</strain>
    </source>
</reference>
<evidence type="ECO:0000313" key="2">
    <source>
        <dbReference type="Proteomes" id="UP000214720"/>
    </source>
</evidence>